<dbReference type="GO" id="GO:0005643">
    <property type="term" value="C:nuclear pore"/>
    <property type="evidence" value="ECO:0007669"/>
    <property type="project" value="UniProtKB-SubCell"/>
</dbReference>
<evidence type="ECO:0000256" key="7">
    <source>
        <dbReference type="ARBA" id="ARBA00023010"/>
    </source>
</evidence>
<evidence type="ECO:0000256" key="4">
    <source>
        <dbReference type="ARBA" id="ARBA00022816"/>
    </source>
</evidence>
<feature type="region of interest" description="Disordered" evidence="10">
    <location>
        <begin position="1"/>
        <end position="227"/>
    </location>
</feature>
<dbReference type="PANTHER" id="PTHR23138:SF142">
    <property type="entry name" value="RAN-BINDING PROTEIN 3B-RELATED"/>
    <property type="match status" value="1"/>
</dbReference>
<dbReference type="SUPFAM" id="SSF50729">
    <property type="entry name" value="PH domain-like"/>
    <property type="match status" value="1"/>
</dbReference>
<evidence type="ECO:0000256" key="2">
    <source>
        <dbReference type="ARBA" id="ARBA00022448"/>
    </source>
</evidence>
<keyword evidence="7" id="KW-0811">Translocation</keyword>
<dbReference type="InterPro" id="IPR000156">
    <property type="entry name" value="Ran_bind_dom"/>
</dbReference>
<evidence type="ECO:0000256" key="5">
    <source>
        <dbReference type="ARBA" id="ARBA00022927"/>
    </source>
</evidence>
<dbReference type="GO" id="GO:0051028">
    <property type="term" value="P:mRNA transport"/>
    <property type="evidence" value="ECO:0007669"/>
    <property type="project" value="UniProtKB-KW"/>
</dbReference>
<dbReference type="SMART" id="SM00160">
    <property type="entry name" value="RanBD"/>
    <property type="match status" value="1"/>
</dbReference>
<keyword evidence="9" id="KW-0539">Nucleus</keyword>
<dbReference type="AlphaFoldDB" id="A0ABD3CSN3"/>
<dbReference type="Pfam" id="PF08911">
    <property type="entry name" value="NUP50"/>
    <property type="match status" value="1"/>
</dbReference>
<keyword evidence="8" id="KW-0906">Nuclear pore complex</keyword>
<dbReference type="InterPro" id="IPR045255">
    <property type="entry name" value="RanBP1-like"/>
</dbReference>
<proteinExistence type="predicted"/>
<feature type="compositionally biased region" description="Basic and acidic residues" evidence="10">
    <location>
        <begin position="95"/>
        <end position="190"/>
    </location>
</feature>
<feature type="domain" description="RanBD1" evidence="11">
    <location>
        <begin position="292"/>
        <end position="414"/>
    </location>
</feature>
<evidence type="ECO:0000256" key="1">
    <source>
        <dbReference type="ARBA" id="ARBA00004567"/>
    </source>
</evidence>
<gene>
    <name evidence="12" type="ORF">CASFOL_024840</name>
</gene>
<dbReference type="InterPro" id="IPR011993">
    <property type="entry name" value="PH-like_dom_sf"/>
</dbReference>
<evidence type="ECO:0000256" key="6">
    <source>
        <dbReference type="ARBA" id="ARBA00022990"/>
    </source>
</evidence>
<evidence type="ECO:0000256" key="9">
    <source>
        <dbReference type="ARBA" id="ARBA00023242"/>
    </source>
</evidence>
<protein>
    <recommendedName>
        <fullName evidence="11">RanBD1 domain-containing protein</fullName>
    </recommendedName>
</protein>
<evidence type="ECO:0000256" key="3">
    <source>
        <dbReference type="ARBA" id="ARBA00022737"/>
    </source>
</evidence>
<evidence type="ECO:0000259" key="11">
    <source>
        <dbReference type="PROSITE" id="PS50196"/>
    </source>
</evidence>
<keyword evidence="5" id="KW-0653">Protein transport</keyword>
<dbReference type="Gene3D" id="2.30.29.30">
    <property type="entry name" value="Pleckstrin-homology domain (PH domain)/Phosphotyrosine-binding domain (PTB)"/>
    <property type="match status" value="1"/>
</dbReference>
<dbReference type="InterPro" id="IPR015007">
    <property type="entry name" value="NUP2/50/61"/>
</dbReference>
<keyword evidence="4" id="KW-0509">mRNA transport</keyword>
<feature type="compositionally biased region" description="Low complexity" evidence="10">
    <location>
        <begin position="60"/>
        <end position="78"/>
    </location>
</feature>
<evidence type="ECO:0000256" key="10">
    <source>
        <dbReference type="SAM" id="MobiDB-lite"/>
    </source>
</evidence>
<dbReference type="Proteomes" id="UP001632038">
    <property type="component" value="Unassembled WGS sequence"/>
</dbReference>
<keyword evidence="6" id="KW-0007">Acetylation</keyword>
<dbReference type="Pfam" id="PF00638">
    <property type="entry name" value="Ran_BP1"/>
    <property type="match status" value="1"/>
</dbReference>
<reference evidence="13" key="1">
    <citation type="journal article" date="2024" name="IScience">
        <title>Strigolactones Initiate the Formation of Haustorium-like Structures in Castilleja.</title>
        <authorList>
            <person name="Buerger M."/>
            <person name="Peterson D."/>
            <person name="Chory J."/>
        </authorList>
    </citation>
    <scope>NUCLEOTIDE SEQUENCE [LARGE SCALE GENOMIC DNA]</scope>
</reference>
<dbReference type="InterPro" id="IPR045207">
    <property type="entry name" value="RanBD_NUP50_plant"/>
</dbReference>
<feature type="compositionally biased region" description="Polar residues" evidence="10">
    <location>
        <begin position="84"/>
        <end position="94"/>
    </location>
</feature>
<name>A0ABD3CSN3_9LAMI</name>
<evidence type="ECO:0000313" key="13">
    <source>
        <dbReference type="Proteomes" id="UP001632038"/>
    </source>
</evidence>
<evidence type="ECO:0000256" key="8">
    <source>
        <dbReference type="ARBA" id="ARBA00023132"/>
    </source>
</evidence>
<comment type="subcellular location">
    <subcellularLocation>
        <location evidence="1">Nucleus</location>
        <location evidence="1">Nuclear pore complex</location>
    </subcellularLocation>
</comment>
<keyword evidence="2" id="KW-0813">Transport</keyword>
<evidence type="ECO:0000313" key="12">
    <source>
        <dbReference type="EMBL" id="KAL3631856.1"/>
    </source>
</evidence>
<sequence>MGDAENNSQPSKKRAAGIQLSRDNPGLDDNEDSSEQEAGTFKRASEEVLATRRIVKVRRPPTSSSASVPPASSNPFAAIRLVPSVQNHETQQIDDTIKSESKADEAKGDDIIKSESKADEVKGDDIIKSESKVDEVKGDDIIKPENKADEPKGDDVISSEKPESKVDGDSKVELNAQKDESKLAEVKNATEGDNSETILSKDLKDEKKENRDENTHQNEETASFSSFKNLSSGQTAFSGITGTGFSSSSFSFGSLSKDGPTNSLFGLKNDNSSIFGSSASSAVITKSEGNKFPPMQEISVETGEENEKAVFTADSALFEFTDGSWKERGKGELKVNIPTGGAGKARLVMRARGNYRLILNASLFPDMKLTNMEKKGVTFMCVNSASEVKTGLSTIALKFKDASFVEDFRAAVMEHKVSSGGALKTPENSPKASDE</sequence>
<dbReference type="GO" id="GO:0015031">
    <property type="term" value="P:protein transport"/>
    <property type="evidence" value="ECO:0007669"/>
    <property type="project" value="UniProtKB-KW"/>
</dbReference>
<keyword evidence="13" id="KW-1185">Reference proteome</keyword>
<feature type="compositionally biased region" description="Acidic residues" evidence="10">
    <location>
        <begin position="26"/>
        <end position="35"/>
    </location>
</feature>
<feature type="compositionally biased region" description="Polar residues" evidence="10">
    <location>
        <begin position="1"/>
        <end position="10"/>
    </location>
</feature>
<organism evidence="12 13">
    <name type="scientific">Castilleja foliolosa</name>
    <dbReference type="NCBI Taxonomy" id="1961234"/>
    <lineage>
        <taxon>Eukaryota</taxon>
        <taxon>Viridiplantae</taxon>
        <taxon>Streptophyta</taxon>
        <taxon>Embryophyta</taxon>
        <taxon>Tracheophyta</taxon>
        <taxon>Spermatophyta</taxon>
        <taxon>Magnoliopsida</taxon>
        <taxon>eudicotyledons</taxon>
        <taxon>Gunneridae</taxon>
        <taxon>Pentapetalae</taxon>
        <taxon>asterids</taxon>
        <taxon>lamiids</taxon>
        <taxon>Lamiales</taxon>
        <taxon>Orobanchaceae</taxon>
        <taxon>Pedicularideae</taxon>
        <taxon>Castillejinae</taxon>
        <taxon>Castilleja</taxon>
    </lineage>
</organism>
<keyword evidence="3" id="KW-0677">Repeat</keyword>
<dbReference type="PROSITE" id="PS50196">
    <property type="entry name" value="RANBD1"/>
    <property type="match status" value="1"/>
</dbReference>
<dbReference type="CDD" id="cd13169">
    <property type="entry name" value="RanBD_NUP50_plant"/>
    <property type="match status" value="1"/>
</dbReference>
<dbReference type="PANTHER" id="PTHR23138">
    <property type="entry name" value="RAN BINDING PROTEIN"/>
    <property type="match status" value="1"/>
</dbReference>
<dbReference type="EMBL" id="JAVIJP010000032">
    <property type="protein sequence ID" value="KAL3631856.1"/>
    <property type="molecule type" value="Genomic_DNA"/>
</dbReference>
<feature type="compositionally biased region" description="Basic and acidic residues" evidence="10">
    <location>
        <begin position="199"/>
        <end position="219"/>
    </location>
</feature>
<comment type="caution">
    <text evidence="12">The sequence shown here is derived from an EMBL/GenBank/DDBJ whole genome shotgun (WGS) entry which is preliminary data.</text>
</comment>
<accession>A0ABD3CSN3</accession>